<dbReference type="InterPro" id="IPR050275">
    <property type="entry name" value="PGM_Phosphatase"/>
</dbReference>
<dbReference type="InterPro" id="IPR029033">
    <property type="entry name" value="His_PPase_superfam"/>
</dbReference>
<dbReference type="Gene3D" id="3.40.50.1240">
    <property type="entry name" value="Phosphoglycerate mutase-like"/>
    <property type="match status" value="1"/>
</dbReference>
<dbReference type="PROSITE" id="PS00175">
    <property type="entry name" value="PG_MUTASE"/>
    <property type="match status" value="1"/>
</dbReference>
<dbReference type="PANTHER" id="PTHR48100:SF1">
    <property type="entry name" value="HISTIDINE PHOSPHATASE FAMILY PROTEIN-RELATED"/>
    <property type="match status" value="1"/>
</dbReference>
<keyword evidence="2" id="KW-0413">Isomerase</keyword>
<dbReference type="InterPro" id="IPR001345">
    <property type="entry name" value="PG/BPGM_mutase_AS"/>
</dbReference>
<proteinExistence type="predicted"/>
<gene>
    <name evidence="3" type="ORF">H4W19_04095</name>
</gene>
<protein>
    <submittedName>
        <fullName evidence="3">Histidine phosphatase family protein</fullName>
    </submittedName>
</protein>
<dbReference type="SMART" id="SM00855">
    <property type="entry name" value="PGAM"/>
    <property type="match status" value="1"/>
</dbReference>
<dbReference type="EMBL" id="CP060028">
    <property type="protein sequence ID" value="QND80983.1"/>
    <property type="molecule type" value="Genomic_DNA"/>
</dbReference>
<accession>A0ABX6REQ1</accession>
<dbReference type="PANTHER" id="PTHR48100">
    <property type="entry name" value="BROAD-SPECIFICITY PHOSPHATASE YOR283W-RELATED"/>
    <property type="match status" value="1"/>
</dbReference>
<keyword evidence="4" id="KW-1185">Reference proteome</keyword>
<name>A0ABX6REQ1_PSEMX</name>
<organism evidence="3 4">
    <name type="scientific">Pseudoxanthomonas mexicana</name>
    <dbReference type="NCBI Taxonomy" id="128785"/>
    <lineage>
        <taxon>Bacteria</taxon>
        <taxon>Pseudomonadati</taxon>
        <taxon>Pseudomonadota</taxon>
        <taxon>Gammaproteobacteria</taxon>
        <taxon>Lysobacterales</taxon>
        <taxon>Lysobacteraceae</taxon>
        <taxon>Pseudoxanthomonas</taxon>
    </lineage>
</organism>
<evidence type="ECO:0000256" key="1">
    <source>
        <dbReference type="ARBA" id="ARBA00023152"/>
    </source>
</evidence>
<keyword evidence="1" id="KW-0324">Glycolysis</keyword>
<reference evidence="3 4" key="1">
    <citation type="submission" date="2020-08" db="EMBL/GenBank/DDBJ databases">
        <title>Streptomycin resistant and MDR strain, P. mexicana.</title>
        <authorList>
            <person name="Ganesh-kumar S."/>
            <person name="Zhe T."/>
            <person name="Yu Z."/>
            <person name="Min Y."/>
        </authorList>
    </citation>
    <scope>NUCLEOTIDE SEQUENCE [LARGE SCALE GENOMIC DNA]</scope>
    <source>
        <strain evidence="3 4">GTZY</strain>
    </source>
</reference>
<dbReference type="SUPFAM" id="SSF53254">
    <property type="entry name" value="Phosphoglycerate mutase-like"/>
    <property type="match status" value="1"/>
</dbReference>
<dbReference type="InterPro" id="IPR013078">
    <property type="entry name" value="His_Pase_superF_clade-1"/>
</dbReference>
<sequence>MRMPRLLHTDWPAHLWIVRHGQSAGNVARDAAELAGDRLIELEHRDADTPLSRLGEQQAVALAQWFSEQPASARPTVFFSSPFVRAYQTCLATAKALGHGASDIAIDERLREKEFGILDRYTVPGIKATFPELAEQRALVGKFYFRPPGGESWCDVILRLRSVLEVLRRDHVGEHVLIVAHQVIVNCFRYLLECLDEHQILDIDREADVPNCGITHYQLTGTGEGARFELESANLIVPHIAQLAEVTKAPDTPAGPK</sequence>
<evidence type="ECO:0000313" key="3">
    <source>
        <dbReference type="EMBL" id="QND80983.1"/>
    </source>
</evidence>
<evidence type="ECO:0000256" key="2">
    <source>
        <dbReference type="ARBA" id="ARBA00023235"/>
    </source>
</evidence>
<dbReference type="Proteomes" id="UP000515506">
    <property type="component" value="Chromosome"/>
</dbReference>
<dbReference type="CDD" id="cd07067">
    <property type="entry name" value="HP_PGM_like"/>
    <property type="match status" value="1"/>
</dbReference>
<evidence type="ECO:0000313" key="4">
    <source>
        <dbReference type="Proteomes" id="UP000515506"/>
    </source>
</evidence>
<dbReference type="Pfam" id="PF00300">
    <property type="entry name" value="His_Phos_1"/>
    <property type="match status" value="1"/>
</dbReference>